<dbReference type="PANTHER" id="PTHR31988">
    <property type="entry name" value="ESTERASE, PUTATIVE (DUF303)-RELATED"/>
    <property type="match status" value="1"/>
</dbReference>
<reference evidence="3" key="2">
    <citation type="submission" date="2021-09" db="EMBL/GenBank/DDBJ databases">
        <authorList>
            <person name="Gilroy R."/>
        </authorList>
    </citation>
    <scope>NUCLEOTIDE SEQUENCE</scope>
    <source>
        <strain evidence="3">CHK154-13316</strain>
    </source>
</reference>
<evidence type="ECO:0000313" key="3">
    <source>
        <dbReference type="EMBL" id="HJG12339.1"/>
    </source>
</evidence>
<dbReference type="Gene3D" id="3.40.50.1110">
    <property type="entry name" value="SGNH hydrolase"/>
    <property type="match status" value="1"/>
</dbReference>
<evidence type="ECO:0000313" key="4">
    <source>
        <dbReference type="Proteomes" id="UP000747074"/>
    </source>
</evidence>
<dbReference type="InterPro" id="IPR005181">
    <property type="entry name" value="SASA"/>
</dbReference>
<dbReference type="GO" id="GO:0016788">
    <property type="term" value="F:hydrolase activity, acting on ester bonds"/>
    <property type="evidence" value="ECO:0007669"/>
    <property type="project" value="UniProtKB-ARBA"/>
</dbReference>
<dbReference type="EMBL" id="DYVL01000125">
    <property type="protein sequence ID" value="HJG12339.1"/>
    <property type="molecule type" value="Genomic_DNA"/>
</dbReference>
<dbReference type="Proteomes" id="UP000747074">
    <property type="component" value="Unassembled WGS sequence"/>
</dbReference>
<name>A0A921LIW7_9BACE</name>
<reference evidence="3" key="1">
    <citation type="journal article" date="2021" name="PeerJ">
        <title>Extensive microbial diversity within the chicken gut microbiome revealed by metagenomics and culture.</title>
        <authorList>
            <person name="Gilroy R."/>
            <person name="Ravi A."/>
            <person name="Getino M."/>
            <person name="Pursley I."/>
            <person name="Horton D.L."/>
            <person name="Alikhan N.F."/>
            <person name="Baker D."/>
            <person name="Gharbi K."/>
            <person name="Hall N."/>
            <person name="Watson M."/>
            <person name="Adriaenssens E.M."/>
            <person name="Foster-Nyarko E."/>
            <person name="Jarju S."/>
            <person name="Secka A."/>
            <person name="Antonio M."/>
            <person name="Oren A."/>
            <person name="Chaudhuri R.R."/>
            <person name="La Ragione R."/>
            <person name="Hildebrand F."/>
            <person name="Pallen M.J."/>
        </authorList>
    </citation>
    <scope>NUCLEOTIDE SEQUENCE</scope>
    <source>
        <strain evidence="3">CHK154-13316</strain>
    </source>
</reference>
<dbReference type="AlphaFoldDB" id="A0A921LIW7"/>
<keyword evidence="1" id="KW-0378">Hydrolase</keyword>
<dbReference type="SUPFAM" id="SSF52266">
    <property type="entry name" value="SGNH hydrolase"/>
    <property type="match status" value="1"/>
</dbReference>
<proteinExistence type="predicted"/>
<comment type="caution">
    <text evidence="3">The sequence shown here is derived from an EMBL/GenBank/DDBJ whole genome shotgun (WGS) entry which is preliminary data.</text>
</comment>
<dbReference type="Pfam" id="PF03629">
    <property type="entry name" value="SASA"/>
    <property type="match status" value="1"/>
</dbReference>
<dbReference type="PANTHER" id="PTHR31988:SF19">
    <property type="entry name" value="9-O-ACETYL-N-ACETYLNEURAMINIC ACID DEACETYLASE-RELATED"/>
    <property type="match status" value="1"/>
</dbReference>
<dbReference type="InterPro" id="IPR036514">
    <property type="entry name" value="SGNH_hydro_sf"/>
</dbReference>
<accession>A0A921LIW7</accession>
<sequence length="271" mass="30540">MKTQVLITLLCLFGCDLMAQSDIVPKLDLFLCIGQSNMAGRGELLSEDMTPIDNVFLFSSTNTWEPAANPMNKYSNIRKELAMQKMGPVYSFAKEMASRSNKPIGLIVNARGGSKIESWLKGSKDSLYESTLKRIKEALKYGELKAILWHQGCANAGKVWKIKAYPEQLKQLVADLRADLGMPDIPFIIGQLGRWRYKEGTDIKERYDMFNTMIESIPSLIPNSGVVTSQGLTPINDDITDPHFDRESQLKFGKRYADIIWQTVYATNRGE</sequence>
<protein>
    <submittedName>
        <fullName evidence="3">Sialate O-acetylesterase</fullName>
    </submittedName>
</protein>
<feature type="domain" description="Sialate O-acetylesterase" evidence="2">
    <location>
        <begin position="27"/>
        <end position="261"/>
    </location>
</feature>
<organism evidence="3 4">
    <name type="scientific">Bacteroides xylanisolvens</name>
    <dbReference type="NCBI Taxonomy" id="371601"/>
    <lineage>
        <taxon>Bacteria</taxon>
        <taxon>Pseudomonadati</taxon>
        <taxon>Bacteroidota</taxon>
        <taxon>Bacteroidia</taxon>
        <taxon>Bacteroidales</taxon>
        <taxon>Bacteroidaceae</taxon>
        <taxon>Bacteroides</taxon>
    </lineage>
</organism>
<evidence type="ECO:0000259" key="2">
    <source>
        <dbReference type="Pfam" id="PF03629"/>
    </source>
</evidence>
<dbReference type="InterPro" id="IPR052940">
    <property type="entry name" value="Carb_Esterase_6"/>
</dbReference>
<evidence type="ECO:0000256" key="1">
    <source>
        <dbReference type="ARBA" id="ARBA00022801"/>
    </source>
</evidence>
<gene>
    <name evidence="3" type="ORF">K8V07_10465</name>
</gene>